<accession>A0A9P5BYG7</accession>
<evidence type="ECO:0000256" key="4">
    <source>
        <dbReference type="RuleBase" id="RU361187"/>
    </source>
</evidence>
<dbReference type="GO" id="GO:0005975">
    <property type="term" value="P:carbohydrate metabolic process"/>
    <property type="evidence" value="ECO:0007669"/>
    <property type="project" value="InterPro"/>
</dbReference>
<dbReference type="AlphaFoldDB" id="A0A9P5BYG7"/>
<comment type="caution">
    <text evidence="6">The sequence shown here is derived from an EMBL/GenBank/DDBJ whole genome shotgun (WGS) entry which is preliminary data.</text>
</comment>
<dbReference type="Proteomes" id="UP000758155">
    <property type="component" value="Unassembled WGS sequence"/>
</dbReference>
<dbReference type="Gene3D" id="2.60.120.200">
    <property type="match status" value="1"/>
</dbReference>
<reference evidence="6" key="1">
    <citation type="submission" date="2019-04" db="EMBL/GenBank/DDBJ databases">
        <title>Sequencing of skin fungus with MAO and IRED activity.</title>
        <authorList>
            <person name="Marsaioli A.J."/>
            <person name="Bonatto J.M.C."/>
            <person name="Reis Junior O."/>
        </authorList>
    </citation>
    <scope>NUCLEOTIDE SEQUENCE</scope>
    <source>
        <strain evidence="6">28M1</strain>
    </source>
</reference>
<dbReference type="EMBL" id="SWKV01000055">
    <property type="protein sequence ID" value="KAF3035826.1"/>
    <property type="molecule type" value="Genomic_DNA"/>
</dbReference>
<dbReference type="CDD" id="cd09001">
    <property type="entry name" value="GH43_FsAxh1-like"/>
    <property type="match status" value="1"/>
</dbReference>
<dbReference type="Pfam" id="PF04616">
    <property type="entry name" value="Glyco_hydro_43"/>
    <property type="match status" value="1"/>
</dbReference>
<keyword evidence="3 4" id="KW-0326">Glycosidase</keyword>
<dbReference type="PANTHER" id="PTHR42812:SF15">
    <property type="entry name" value="HYDROLASE, PUTATIVE (AFU_ORTHOLOGUE AFUA_2G00930)-RELATED"/>
    <property type="match status" value="1"/>
</dbReference>
<keyword evidence="7" id="KW-1185">Reference proteome</keyword>
<sequence length="523" mass="57710">MSSLEARAETFNNPVIWQDYPDLDVFRVGDVFYYSSSTFAFSPGAPVLKSYDLVNWAPVSHSVPRLNFGSAYDLPSATSRAYVKGIWASTLRYRESTDTFYWIGCISGGPSYVWTASGTNAAANNGEVDNWNWTSRGTLPRCYYDNGLLIDDDDTMYIAYGSTTINIAQLNKDGTAEVKNQAVYTSPDNVYIEGSRIYKINGTYYIWVTKPADDEYVLKAKNIWGPYERQILVDSIAGPLPNAGNAHQGGFVSTKDGKDYYMAFLDSYPGGRIPVLAPLTWTKDGWPQVVRVNNQWGKTYPMPVQTTKTVPSSIGLDNFAGPKLSPEWEWNHNPDESAYSFKGGLQLRTATVTNDLFTARNTLTRRIPGPKSAGTFRIDISGLKDGDRAGAVLFRDAAAYIGVHKSGSASSLVMVDKLNLGTNWVTNSTGTVAATGPTLAANAKEVYLRIESDITPAFSNTNAVRTTTFWYSLDGKSFTQLGKPFPMSNTWQFFTGYRFGVFNFATKALGGQMTVKSFDVEML</sequence>
<organism evidence="6 7">
    <name type="scientific">Didymella heteroderae</name>
    <dbReference type="NCBI Taxonomy" id="1769908"/>
    <lineage>
        <taxon>Eukaryota</taxon>
        <taxon>Fungi</taxon>
        <taxon>Dikarya</taxon>
        <taxon>Ascomycota</taxon>
        <taxon>Pezizomycotina</taxon>
        <taxon>Dothideomycetes</taxon>
        <taxon>Pleosporomycetidae</taxon>
        <taxon>Pleosporales</taxon>
        <taxon>Pleosporineae</taxon>
        <taxon>Didymellaceae</taxon>
        <taxon>Didymella</taxon>
    </lineage>
</organism>
<gene>
    <name evidence="6" type="ORF">E8E12_006331</name>
</gene>
<proteinExistence type="inferred from homology"/>
<feature type="domain" description="Beta-xylosidase C-terminal Concanavalin A-like" evidence="5">
    <location>
        <begin position="317"/>
        <end position="520"/>
    </location>
</feature>
<dbReference type="Gene3D" id="2.115.10.20">
    <property type="entry name" value="Glycosyl hydrolase domain, family 43"/>
    <property type="match status" value="1"/>
</dbReference>
<keyword evidence="2 4" id="KW-0378">Hydrolase</keyword>
<dbReference type="InterPro" id="IPR013320">
    <property type="entry name" value="ConA-like_dom_sf"/>
</dbReference>
<evidence type="ECO:0000256" key="2">
    <source>
        <dbReference type="ARBA" id="ARBA00022801"/>
    </source>
</evidence>
<dbReference type="SUPFAM" id="SSF49899">
    <property type="entry name" value="Concanavalin A-like lectins/glucanases"/>
    <property type="match status" value="1"/>
</dbReference>
<dbReference type="InterPro" id="IPR023296">
    <property type="entry name" value="Glyco_hydro_beta-prop_sf"/>
</dbReference>
<dbReference type="InterPro" id="IPR051795">
    <property type="entry name" value="Glycosyl_Hydrlase_43"/>
</dbReference>
<dbReference type="GO" id="GO:0004553">
    <property type="term" value="F:hydrolase activity, hydrolyzing O-glycosyl compounds"/>
    <property type="evidence" value="ECO:0007669"/>
    <property type="project" value="InterPro"/>
</dbReference>
<evidence type="ECO:0000256" key="3">
    <source>
        <dbReference type="ARBA" id="ARBA00023295"/>
    </source>
</evidence>
<dbReference type="OrthoDB" id="2139957at2759"/>
<protein>
    <recommendedName>
        <fullName evidence="5">Beta-xylosidase C-terminal Concanavalin A-like domain-containing protein</fullName>
    </recommendedName>
</protein>
<evidence type="ECO:0000259" key="5">
    <source>
        <dbReference type="Pfam" id="PF17851"/>
    </source>
</evidence>
<dbReference type="InterPro" id="IPR006710">
    <property type="entry name" value="Glyco_hydro_43"/>
</dbReference>
<evidence type="ECO:0000256" key="1">
    <source>
        <dbReference type="ARBA" id="ARBA00009865"/>
    </source>
</evidence>
<name>A0A9P5BYG7_9PLEO</name>
<dbReference type="PANTHER" id="PTHR42812">
    <property type="entry name" value="BETA-XYLOSIDASE"/>
    <property type="match status" value="1"/>
</dbReference>
<evidence type="ECO:0000313" key="7">
    <source>
        <dbReference type="Proteomes" id="UP000758155"/>
    </source>
</evidence>
<comment type="similarity">
    <text evidence="1 4">Belongs to the glycosyl hydrolase 43 family.</text>
</comment>
<evidence type="ECO:0000313" key="6">
    <source>
        <dbReference type="EMBL" id="KAF3035826.1"/>
    </source>
</evidence>
<dbReference type="InterPro" id="IPR041542">
    <property type="entry name" value="GH43_C2"/>
</dbReference>
<dbReference type="Pfam" id="PF17851">
    <property type="entry name" value="GH43_C2"/>
    <property type="match status" value="1"/>
</dbReference>
<dbReference type="SUPFAM" id="SSF75005">
    <property type="entry name" value="Arabinanase/levansucrase/invertase"/>
    <property type="match status" value="1"/>
</dbReference>